<dbReference type="SMART" id="SM00347">
    <property type="entry name" value="HTH_MARR"/>
    <property type="match status" value="1"/>
</dbReference>
<feature type="domain" description="HTH marR-type" evidence="1">
    <location>
        <begin position="49"/>
        <end position="180"/>
    </location>
</feature>
<proteinExistence type="predicted"/>
<dbReference type="PROSITE" id="PS50995">
    <property type="entry name" value="HTH_MARR_2"/>
    <property type="match status" value="1"/>
</dbReference>
<evidence type="ECO:0000259" key="1">
    <source>
        <dbReference type="PROSITE" id="PS50995"/>
    </source>
</evidence>
<comment type="caution">
    <text evidence="2">The sequence shown here is derived from an EMBL/GenBank/DDBJ whole genome shotgun (WGS) entry which is preliminary data.</text>
</comment>
<dbReference type="InterPro" id="IPR036390">
    <property type="entry name" value="WH_DNA-bd_sf"/>
</dbReference>
<dbReference type="PANTHER" id="PTHR39515:SF2">
    <property type="entry name" value="HTH-TYPE TRANSCRIPTIONAL REGULATOR RV0880"/>
    <property type="match status" value="1"/>
</dbReference>
<dbReference type="InterPro" id="IPR036388">
    <property type="entry name" value="WH-like_DNA-bd_sf"/>
</dbReference>
<accession>A0ABN1FYA1</accession>
<dbReference type="Gene3D" id="1.10.10.10">
    <property type="entry name" value="Winged helix-like DNA-binding domain superfamily/Winged helix DNA-binding domain"/>
    <property type="match status" value="1"/>
</dbReference>
<keyword evidence="3" id="KW-1185">Reference proteome</keyword>
<name>A0ABN1FYA1_9ACTN</name>
<protein>
    <recommendedName>
        <fullName evidence="1">HTH marR-type domain-containing protein</fullName>
    </recommendedName>
</protein>
<evidence type="ECO:0000313" key="2">
    <source>
        <dbReference type="EMBL" id="GAA0600349.1"/>
    </source>
</evidence>
<reference evidence="2 3" key="1">
    <citation type="journal article" date="2019" name="Int. J. Syst. Evol. Microbiol.">
        <title>The Global Catalogue of Microorganisms (GCM) 10K type strain sequencing project: providing services to taxonomists for standard genome sequencing and annotation.</title>
        <authorList>
            <consortium name="The Broad Institute Genomics Platform"/>
            <consortium name="The Broad Institute Genome Sequencing Center for Infectious Disease"/>
            <person name="Wu L."/>
            <person name="Ma J."/>
        </authorList>
    </citation>
    <scope>NUCLEOTIDE SEQUENCE [LARGE SCALE GENOMIC DNA]</scope>
    <source>
        <strain evidence="2 3">JCM 10667</strain>
    </source>
</reference>
<dbReference type="Proteomes" id="UP001501427">
    <property type="component" value="Unassembled WGS sequence"/>
</dbReference>
<sequence>MICPSTQMRPSLPIQPLTACSTVRTGTGDSAEVSIAMRAPYGETVTASERELAERLSLRLRHLVLMLRRVSADQPITSQQLSVLGSLEQGPRRMTELAAEHGVRLPTMTAQVNRLERDGLVTRGRDGADARVVTVRLTRTGRDRLSSGREHRIDLLAERIARMTDEERAAVAAALPALDKLFTP</sequence>
<dbReference type="InterPro" id="IPR000835">
    <property type="entry name" value="HTH_MarR-typ"/>
</dbReference>
<evidence type="ECO:0000313" key="3">
    <source>
        <dbReference type="Proteomes" id="UP001501427"/>
    </source>
</evidence>
<gene>
    <name evidence="2" type="ORF">GCM10009546_72940</name>
</gene>
<dbReference type="Pfam" id="PF12802">
    <property type="entry name" value="MarR_2"/>
    <property type="match status" value="1"/>
</dbReference>
<organism evidence="2 3">
    <name type="scientific">Actinomadura livida</name>
    <dbReference type="NCBI Taxonomy" id="79909"/>
    <lineage>
        <taxon>Bacteria</taxon>
        <taxon>Bacillati</taxon>
        <taxon>Actinomycetota</taxon>
        <taxon>Actinomycetes</taxon>
        <taxon>Streptosporangiales</taxon>
        <taxon>Thermomonosporaceae</taxon>
        <taxon>Actinomadura</taxon>
    </lineage>
</organism>
<dbReference type="PANTHER" id="PTHR39515">
    <property type="entry name" value="CONSERVED PROTEIN"/>
    <property type="match status" value="1"/>
</dbReference>
<dbReference type="EMBL" id="BAAAHD010000096">
    <property type="protein sequence ID" value="GAA0600349.1"/>
    <property type="molecule type" value="Genomic_DNA"/>
</dbReference>
<dbReference type="InterPro" id="IPR052526">
    <property type="entry name" value="HTH-type_Bedaq_tolerance"/>
</dbReference>
<dbReference type="SUPFAM" id="SSF46785">
    <property type="entry name" value="Winged helix' DNA-binding domain"/>
    <property type="match status" value="1"/>
</dbReference>